<evidence type="ECO:0000256" key="4">
    <source>
        <dbReference type="ARBA" id="ARBA00022490"/>
    </source>
</evidence>
<evidence type="ECO:0000256" key="3">
    <source>
        <dbReference type="ARBA" id="ARBA00010091"/>
    </source>
</evidence>
<keyword evidence="4" id="KW-0963">Cytoplasm</keyword>
<feature type="domain" description="Centriolar and ciliogenesis-associated protein HYLS1 C-terminal" evidence="9">
    <location>
        <begin position="460"/>
        <end position="505"/>
    </location>
</feature>
<feature type="compositionally biased region" description="Basic and acidic residues" evidence="8">
    <location>
        <begin position="326"/>
        <end position="336"/>
    </location>
</feature>
<feature type="compositionally biased region" description="Polar residues" evidence="8">
    <location>
        <begin position="119"/>
        <end position="131"/>
    </location>
</feature>
<dbReference type="GO" id="GO:0005814">
    <property type="term" value="C:centriole"/>
    <property type="evidence" value="ECO:0007669"/>
    <property type="project" value="UniProtKB-SubCell"/>
</dbReference>
<evidence type="ECO:0000313" key="10">
    <source>
        <dbReference type="EMBL" id="TGZ73256.1"/>
    </source>
</evidence>
<keyword evidence="7" id="KW-0966">Cell projection</keyword>
<evidence type="ECO:0000256" key="6">
    <source>
        <dbReference type="ARBA" id="ARBA00023212"/>
    </source>
</evidence>
<feature type="region of interest" description="Disordered" evidence="8">
    <location>
        <begin position="259"/>
        <end position="336"/>
    </location>
</feature>
<keyword evidence="6" id="KW-0206">Cytoskeleton</keyword>
<feature type="region of interest" description="Disordered" evidence="8">
    <location>
        <begin position="368"/>
        <end position="411"/>
    </location>
</feature>
<accession>A0A4S2M9Z8</accession>
<dbReference type="AlphaFoldDB" id="A0A4S2M9Z8"/>
<dbReference type="PANTHER" id="PTHR34174">
    <property type="entry name" value="HYDROLETHALUS SYNDROME PROTEIN 1"/>
    <property type="match status" value="1"/>
</dbReference>
<feature type="region of interest" description="Disordered" evidence="8">
    <location>
        <begin position="166"/>
        <end position="197"/>
    </location>
</feature>
<dbReference type="STRING" id="147828.A0A4S2M9Z8"/>
<feature type="compositionally biased region" description="Low complexity" evidence="8">
    <location>
        <begin position="136"/>
        <end position="146"/>
    </location>
</feature>
<evidence type="ECO:0000256" key="8">
    <source>
        <dbReference type="SAM" id="MobiDB-lite"/>
    </source>
</evidence>
<dbReference type="OrthoDB" id="6343432at2759"/>
<evidence type="ECO:0000313" key="11">
    <source>
        <dbReference type="Proteomes" id="UP000308267"/>
    </source>
</evidence>
<dbReference type="Pfam" id="PF15311">
    <property type="entry name" value="HYLS1_C"/>
    <property type="match status" value="1"/>
</dbReference>
<feature type="region of interest" description="Disordered" evidence="8">
    <location>
        <begin position="119"/>
        <end position="154"/>
    </location>
</feature>
<feature type="region of interest" description="Disordered" evidence="8">
    <location>
        <begin position="67"/>
        <end position="103"/>
    </location>
</feature>
<gene>
    <name evidence="10" type="ORF">CRM22_001626</name>
</gene>
<evidence type="ECO:0000259" key="9">
    <source>
        <dbReference type="Pfam" id="PF15311"/>
    </source>
</evidence>
<feature type="compositionally biased region" description="Polar residues" evidence="8">
    <location>
        <begin position="281"/>
        <end position="293"/>
    </location>
</feature>
<sequence>MPVPSTPAVFSDTDCHFTFDEIREQLAHLGVTDLTKEQLWRLKKHLDNAIARDLKQLSLQYSIADIAPNSDDTSSEDSLAVAQITSSTPNQELGQPGDQQWNNRSTLLPTLSAVSSTSIRSKTSNLANSKQPDVLTTGSTTTSSGSDIEDGATLQSQTHLKRYSFRNSFGGSKMRKSSQFQLRGAGESIDSDENTDKDSRKLLFMESKSRPSCLVPAPQTCVNGSPHYRAVVPRTCLNDSSQGPPSKIVRNLLLIHQPKASSRSEQSERSEQFQVTGPFPTKNSHPVSVQDISQDSDRSTRLPSDSLRVNSANGSRRTTTQCLLEPSHKSVERRARSAVCEHRPLSSSGDLSPHSMCSISQVHPHPGLTTIGLGSPPNTNCRLLKTTRGGKLNGLSSAHSRQPRSTPDSRLARFADDPVENVYDISSREHRISGTSEVNRPLSLKSLHRPSSLLSQPRPRLHRLDPVSRYHSYRRSWLTYRAPGEDARRVLRWNIKTAMMHREVPLLQRNFAEVVELFGESAADYLRRERQHNLKALNLSYIPPTSKRHDFERWRVRSTLDSFGGARIH</sequence>
<reference evidence="10 11" key="1">
    <citation type="journal article" date="2019" name="BMC Genomics">
        <title>New insights from Opisthorchis felineus genome: update on genomics of the epidemiologically important liver flukes.</title>
        <authorList>
            <person name="Ershov N.I."/>
            <person name="Mordvinov V.A."/>
            <person name="Prokhortchouk E.B."/>
            <person name="Pakharukova M.Y."/>
            <person name="Gunbin K.V."/>
            <person name="Ustyantsev K."/>
            <person name="Genaev M.A."/>
            <person name="Blinov A.G."/>
            <person name="Mazur A."/>
            <person name="Boulygina E."/>
            <person name="Tsygankova S."/>
            <person name="Khrameeva E."/>
            <person name="Chekanov N."/>
            <person name="Fan G."/>
            <person name="Xiao A."/>
            <person name="Zhang H."/>
            <person name="Xu X."/>
            <person name="Yang H."/>
            <person name="Solovyev V."/>
            <person name="Lee S.M."/>
            <person name="Liu X."/>
            <person name="Afonnikov D.A."/>
            <person name="Skryabin K.G."/>
        </authorList>
    </citation>
    <scope>NUCLEOTIDE SEQUENCE [LARGE SCALE GENOMIC DNA]</scope>
    <source>
        <strain evidence="10">AK-0245</strain>
        <tissue evidence="10">Whole organism</tissue>
    </source>
</reference>
<dbReference type="GO" id="GO:0097730">
    <property type="term" value="C:non-motile cilium"/>
    <property type="evidence" value="ECO:0007669"/>
    <property type="project" value="TreeGrafter"/>
</dbReference>
<evidence type="ECO:0000256" key="2">
    <source>
        <dbReference type="ARBA" id="ARBA00004138"/>
    </source>
</evidence>
<dbReference type="InterPro" id="IPR052319">
    <property type="entry name" value="Centriolar_ciliogenesis_assoc"/>
</dbReference>
<organism evidence="10 11">
    <name type="scientific">Opisthorchis felineus</name>
    <dbReference type="NCBI Taxonomy" id="147828"/>
    <lineage>
        <taxon>Eukaryota</taxon>
        <taxon>Metazoa</taxon>
        <taxon>Spiralia</taxon>
        <taxon>Lophotrochozoa</taxon>
        <taxon>Platyhelminthes</taxon>
        <taxon>Trematoda</taxon>
        <taxon>Digenea</taxon>
        <taxon>Opisthorchiida</taxon>
        <taxon>Opisthorchiata</taxon>
        <taxon>Opisthorchiidae</taxon>
        <taxon>Opisthorchis</taxon>
    </lineage>
</organism>
<comment type="subcellular location">
    <subcellularLocation>
        <location evidence="2">Cell projection</location>
        <location evidence="2">Cilium</location>
    </subcellularLocation>
    <subcellularLocation>
        <location evidence="1">Cytoplasm</location>
        <location evidence="1">Cytoskeleton</location>
        <location evidence="1">Microtubule organizing center</location>
        <location evidence="1">Centrosome</location>
        <location evidence="1">Centriole</location>
    </subcellularLocation>
</comment>
<dbReference type="Proteomes" id="UP000308267">
    <property type="component" value="Unassembled WGS sequence"/>
</dbReference>
<keyword evidence="11" id="KW-1185">Reference proteome</keyword>
<comment type="similarity">
    <text evidence="3">Belongs to the HYLS1 family.</text>
</comment>
<dbReference type="InterPro" id="IPR027918">
    <property type="entry name" value="HYLS1_C_dom"/>
</dbReference>
<feature type="compositionally biased region" description="Polar residues" evidence="8">
    <location>
        <begin position="83"/>
        <end position="103"/>
    </location>
</feature>
<name>A0A4S2M9Z8_OPIFE</name>
<evidence type="ECO:0000256" key="5">
    <source>
        <dbReference type="ARBA" id="ARBA00022794"/>
    </source>
</evidence>
<dbReference type="EMBL" id="SJOL01002911">
    <property type="protein sequence ID" value="TGZ73256.1"/>
    <property type="molecule type" value="Genomic_DNA"/>
</dbReference>
<feature type="compositionally biased region" description="Polar residues" evidence="8">
    <location>
        <begin position="301"/>
        <end position="322"/>
    </location>
</feature>
<dbReference type="PANTHER" id="PTHR34174:SF1">
    <property type="entry name" value="CENTRIOLAR AND CILIOGENESIS-ASSOCIATED PROTEIN HYLS1"/>
    <property type="match status" value="1"/>
</dbReference>
<keyword evidence="5" id="KW-0970">Cilium biogenesis/degradation</keyword>
<evidence type="ECO:0000256" key="7">
    <source>
        <dbReference type="ARBA" id="ARBA00023273"/>
    </source>
</evidence>
<protein>
    <recommendedName>
        <fullName evidence="9">Centriolar and ciliogenesis-associated protein HYLS1 C-terminal domain-containing protein</fullName>
    </recommendedName>
</protein>
<proteinExistence type="inferred from homology"/>
<dbReference type="GO" id="GO:0060271">
    <property type="term" value="P:cilium assembly"/>
    <property type="evidence" value="ECO:0007669"/>
    <property type="project" value="TreeGrafter"/>
</dbReference>
<feature type="compositionally biased region" description="Polar residues" evidence="8">
    <location>
        <begin position="394"/>
        <end position="408"/>
    </location>
</feature>
<comment type="caution">
    <text evidence="10">The sequence shown here is derived from an EMBL/GenBank/DDBJ whole genome shotgun (WGS) entry which is preliminary data.</text>
</comment>
<evidence type="ECO:0000256" key="1">
    <source>
        <dbReference type="ARBA" id="ARBA00004114"/>
    </source>
</evidence>